<dbReference type="EMBL" id="MU151431">
    <property type="protein sequence ID" value="KAF9443816.1"/>
    <property type="molecule type" value="Genomic_DNA"/>
</dbReference>
<feature type="transmembrane region" description="Helical" evidence="1">
    <location>
        <begin position="58"/>
        <end position="77"/>
    </location>
</feature>
<evidence type="ECO:0000259" key="2">
    <source>
        <dbReference type="Pfam" id="PF20151"/>
    </source>
</evidence>
<feature type="transmembrane region" description="Helical" evidence="1">
    <location>
        <begin position="124"/>
        <end position="147"/>
    </location>
</feature>
<dbReference type="InterPro" id="IPR045340">
    <property type="entry name" value="DUF6533"/>
</dbReference>
<keyword evidence="1" id="KW-1133">Transmembrane helix</keyword>
<dbReference type="AlphaFoldDB" id="A0A9P5X5N1"/>
<dbReference type="Pfam" id="PF20151">
    <property type="entry name" value="DUF6533"/>
    <property type="match status" value="1"/>
</dbReference>
<feature type="domain" description="DUF6533" evidence="2">
    <location>
        <begin position="24"/>
        <end position="68"/>
    </location>
</feature>
<comment type="caution">
    <text evidence="3">The sequence shown here is derived from an EMBL/GenBank/DDBJ whole genome shotgun (WGS) entry which is preliminary data.</text>
</comment>
<accession>A0A9P5X5N1</accession>
<keyword evidence="1" id="KW-0812">Transmembrane</keyword>
<protein>
    <recommendedName>
        <fullName evidence="2">DUF6533 domain-containing protein</fullName>
    </recommendedName>
</protein>
<evidence type="ECO:0000313" key="3">
    <source>
        <dbReference type="EMBL" id="KAF9443816.1"/>
    </source>
</evidence>
<proteinExistence type="predicted"/>
<evidence type="ECO:0000256" key="1">
    <source>
        <dbReference type="SAM" id="Phobius"/>
    </source>
</evidence>
<feature type="transmembrane region" description="Helical" evidence="1">
    <location>
        <begin position="89"/>
        <end position="112"/>
    </location>
</feature>
<gene>
    <name evidence="3" type="ORF">P691DRAFT_763915</name>
</gene>
<keyword evidence="4" id="KW-1185">Reference proteome</keyword>
<dbReference type="OrthoDB" id="3350812at2759"/>
<sequence>MSTTFQHFLDKLLLGFTVEQVTTCINLASLTLLSYDWILNLSLEINLVWQSRRSLIKYLYLVTRYLAFGDVTILVYMQLALGLSAKKCAAIFAAFGWMFTSGFVLGELLLLVRTWAVWGRDRKLGAALLCFYSGLVVAIFVNMGFFLRSLAFMNSFPGIPGCVVIGSSNRLYVDWVLLMILDIGVCSLMIMRGYKSYISGGNSQLMKVVYGEGILYYVYLVVLSMINVILILRLQVSSISQLFWAADGNEVLFKARVLGVALFTNAFYPFDLDVPSGTSHTPAS</sequence>
<name>A0A9P5X5N1_9AGAR</name>
<evidence type="ECO:0000313" key="4">
    <source>
        <dbReference type="Proteomes" id="UP000807342"/>
    </source>
</evidence>
<feature type="transmembrane region" description="Helical" evidence="1">
    <location>
        <begin position="175"/>
        <end position="194"/>
    </location>
</feature>
<reference evidence="3" key="1">
    <citation type="submission" date="2020-11" db="EMBL/GenBank/DDBJ databases">
        <authorList>
            <consortium name="DOE Joint Genome Institute"/>
            <person name="Ahrendt S."/>
            <person name="Riley R."/>
            <person name="Andreopoulos W."/>
            <person name="Labutti K."/>
            <person name="Pangilinan J."/>
            <person name="Ruiz-Duenas F.J."/>
            <person name="Barrasa J.M."/>
            <person name="Sanchez-Garcia M."/>
            <person name="Camarero S."/>
            <person name="Miyauchi S."/>
            <person name="Serrano A."/>
            <person name="Linde D."/>
            <person name="Babiker R."/>
            <person name="Drula E."/>
            <person name="Ayuso-Fernandez I."/>
            <person name="Pacheco R."/>
            <person name="Padilla G."/>
            <person name="Ferreira P."/>
            <person name="Barriuso J."/>
            <person name="Kellner H."/>
            <person name="Castanera R."/>
            <person name="Alfaro M."/>
            <person name="Ramirez L."/>
            <person name="Pisabarro A.G."/>
            <person name="Kuo A."/>
            <person name="Tritt A."/>
            <person name="Lipzen A."/>
            <person name="He G."/>
            <person name="Yan M."/>
            <person name="Ng V."/>
            <person name="Cullen D."/>
            <person name="Martin F."/>
            <person name="Rosso M.-N."/>
            <person name="Henrissat B."/>
            <person name="Hibbett D."/>
            <person name="Martinez A.T."/>
            <person name="Grigoriev I.V."/>
        </authorList>
    </citation>
    <scope>NUCLEOTIDE SEQUENCE</scope>
    <source>
        <strain evidence="3">MF-IS2</strain>
    </source>
</reference>
<feature type="transmembrane region" description="Helical" evidence="1">
    <location>
        <begin position="214"/>
        <end position="232"/>
    </location>
</feature>
<dbReference type="Proteomes" id="UP000807342">
    <property type="component" value="Unassembled WGS sequence"/>
</dbReference>
<organism evidence="3 4">
    <name type="scientific">Macrolepiota fuliginosa MF-IS2</name>
    <dbReference type="NCBI Taxonomy" id="1400762"/>
    <lineage>
        <taxon>Eukaryota</taxon>
        <taxon>Fungi</taxon>
        <taxon>Dikarya</taxon>
        <taxon>Basidiomycota</taxon>
        <taxon>Agaricomycotina</taxon>
        <taxon>Agaricomycetes</taxon>
        <taxon>Agaricomycetidae</taxon>
        <taxon>Agaricales</taxon>
        <taxon>Agaricineae</taxon>
        <taxon>Agaricaceae</taxon>
        <taxon>Macrolepiota</taxon>
    </lineage>
</organism>
<keyword evidence="1" id="KW-0472">Membrane</keyword>